<dbReference type="STRING" id="882.DVU_1296"/>
<dbReference type="KEGG" id="dvu:DVU_1296"/>
<organism evidence="1 2">
    <name type="scientific">Nitratidesulfovibrio vulgaris (strain ATCC 29579 / DSM 644 / CCUG 34227 / NCIMB 8303 / VKM B-1760 / Hildenborough)</name>
    <name type="common">Desulfovibrio vulgaris</name>
    <dbReference type="NCBI Taxonomy" id="882"/>
    <lineage>
        <taxon>Bacteria</taxon>
        <taxon>Pseudomonadati</taxon>
        <taxon>Thermodesulfobacteriota</taxon>
        <taxon>Desulfovibrionia</taxon>
        <taxon>Desulfovibrionales</taxon>
        <taxon>Desulfovibrionaceae</taxon>
        <taxon>Nitratidesulfovibrio</taxon>
    </lineage>
</organism>
<reference evidence="1 2" key="1">
    <citation type="journal article" date="2004" name="Nat. Biotechnol.">
        <title>The genome sequence of the anaerobic, sulfate-reducing bacterium Desulfovibrio vulgaris Hildenborough.</title>
        <authorList>
            <person name="Heidelberg J.F."/>
            <person name="Seshadri R."/>
            <person name="Haveman S.A."/>
            <person name="Hemme C.L."/>
            <person name="Paulsen I.T."/>
            <person name="Kolonay J.F."/>
            <person name="Eisen J.A."/>
            <person name="Ward N."/>
            <person name="Methe B."/>
            <person name="Brinkac L.M."/>
            <person name="Daugherty S.C."/>
            <person name="Deboy R.T."/>
            <person name="Dodson R.J."/>
            <person name="Durkin A.S."/>
            <person name="Madupu R."/>
            <person name="Nelson W.C."/>
            <person name="Sullivan S.A."/>
            <person name="Fouts D."/>
            <person name="Haft D.H."/>
            <person name="Selengut J."/>
            <person name="Peterson J.D."/>
            <person name="Davidsen T.M."/>
            <person name="Zafar N."/>
            <person name="Zhou L."/>
            <person name="Radune D."/>
            <person name="Dimitrov G."/>
            <person name="Hance M."/>
            <person name="Tran K."/>
            <person name="Khouri H."/>
            <person name="Gill J."/>
            <person name="Utterback T.R."/>
            <person name="Feldblyum T.V."/>
            <person name="Wall J.D."/>
            <person name="Voordouw G."/>
            <person name="Fraser C.M."/>
        </authorList>
    </citation>
    <scope>NUCLEOTIDE SEQUENCE [LARGE SCALE GENOMIC DNA]</scope>
    <source>
        <strain evidence="2">ATCC 29579 / DSM 644 / NCIMB 8303 / VKM B-1760 / Hildenborough</strain>
    </source>
</reference>
<dbReference type="Proteomes" id="UP000002194">
    <property type="component" value="Chromosome"/>
</dbReference>
<dbReference type="PaxDb" id="882-DVU_1296"/>
<sequence>MDIPYILQMRDVVDTVRDQSDARTKITITKKSTSGDAFGVASR</sequence>
<dbReference type="EnsemblBacteria" id="AAS95774">
    <property type="protein sequence ID" value="AAS95774"/>
    <property type="gene ID" value="DVU_1296"/>
</dbReference>
<evidence type="ECO:0000313" key="2">
    <source>
        <dbReference type="Proteomes" id="UP000002194"/>
    </source>
</evidence>
<protein>
    <submittedName>
        <fullName evidence="1">Uncharacterized protein</fullName>
    </submittedName>
</protein>
<proteinExistence type="predicted"/>
<keyword evidence="2" id="KW-1185">Reference proteome</keyword>
<accession>Q72CI7</accession>
<dbReference type="AlphaFoldDB" id="Q72CI7"/>
<name>Q72CI7_NITV2</name>
<gene>
    <name evidence="1" type="ordered locus">DVU_1296</name>
</gene>
<dbReference type="HOGENOM" id="CLU_3232738_0_0_7"/>
<dbReference type="EMBL" id="AE017285">
    <property type="protein sequence ID" value="AAS95774.1"/>
    <property type="molecule type" value="Genomic_DNA"/>
</dbReference>
<evidence type="ECO:0000313" key="1">
    <source>
        <dbReference type="EMBL" id="AAS95774.1"/>
    </source>
</evidence>